<keyword evidence="1" id="KW-0067">ATP-binding</keyword>
<dbReference type="PANTHER" id="PTHR10492:SF78">
    <property type="entry name" value="ATP-DEPENDENT DNA HELICASE"/>
    <property type="match status" value="1"/>
</dbReference>
<dbReference type="PaxDb" id="3847-GLYMA04G23393.1"/>
<keyword evidence="1" id="KW-0233">DNA recombination</keyword>
<evidence type="ECO:0000259" key="2">
    <source>
        <dbReference type="Pfam" id="PF05970"/>
    </source>
</evidence>
<dbReference type="InterPro" id="IPR027417">
    <property type="entry name" value="P-loop_NTPase"/>
</dbReference>
<dbReference type="Proteomes" id="UP000008827">
    <property type="component" value="Chromosome 4"/>
</dbReference>
<evidence type="ECO:0000313" key="5">
    <source>
        <dbReference type="Proteomes" id="UP000008827"/>
    </source>
</evidence>
<dbReference type="GO" id="GO:0043139">
    <property type="term" value="F:5'-3' DNA helicase activity"/>
    <property type="evidence" value="ECO:0007669"/>
    <property type="project" value="UniProtKB-EC"/>
</dbReference>
<reference evidence="3 4" key="1">
    <citation type="journal article" date="2010" name="Nature">
        <title>Genome sequence of the palaeopolyploid soybean.</title>
        <authorList>
            <person name="Schmutz J."/>
            <person name="Cannon S.B."/>
            <person name="Schlueter J."/>
            <person name="Ma J."/>
            <person name="Mitros T."/>
            <person name="Nelson W."/>
            <person name="Hyten D.L."/>
            <person name="Song Q."/>
            <person name="Thelen J.J."/>
            <person name="Cheng J."/>
            <person name="Xu D."/>
            <person name="Hellsten U."/>
            <person name="May G.D."/>
            <person name="Yu Y."/>
            <person name="Sakurai T."/>
            <person name="Umezawa T."/>
            <person name="Bhattacharyya M.K."/>
            <person name="Sandhu D."/>
            <person name="Valliyodan B."/>
            <person name="Lindquist E."/>
            <person name="Peto M."/>
            <person name="Grant D."/>
            <person name="Shu S."/>
            <person name="Goodstein D."/>
            <person name="Barry K."/>
            <person name="Futrell-Griggs M."/>
            <person name="Abernathy B."/>
            <person name="Du J."/>
            <person name="Tian Z."/>
            <person name="Zhu L."/>
            <person name="Gill N."/>
            <person name="Joshi T."/>
            <person name="Libault M."/>
            <person name="Sethuraman A."/>
            <person name="Zhang X.-C."/>
            <person name="Shinozaki K."/>
            <person name="Nguyen H.T."/>
            <person name="Wing R.A."/>
            <person name="Cregan P."/>
            <person name="Specht J."/>
            <person name="Grimwood J."/>
            <person name="Rokhsar D."/>
            <person name="Stacey G."/>
            <person name="Shoemaker R.C."/>
            <person name="Jackson S.A."/>
        </authorList>
    </citation>
    <scope>NUCLEOTIDE SEQUENCE [LARGE SCALE GENOMIC DNA]</scope>
    <source>
        <strain evidence="4">cv. Williams 82</strain>
        <tissue evidence="3">Callus</tissue>
    </source>
</reference>
<keyword evidence="1" id="KW-0347">Helicase</keyword>
<comment type="catalytic activity">
    <reaction evidence="1">
        <text>ATP + H2O = ADP + phosphate + H(+)</text>
        <dbReference type="Rhea" id="RHEA:13065"/>
        <dbReference type="ChEBI" id="CHEBI:15377"/>
        <dbReference type="ChEBI" id="CHEBI:15378"/>
        <dbReference type="ChEBI" id="CHEBI:30616"/>
        <dbReference type="ChEBI" id="CHEBI:43474"/>
        <dbReference type="ChEBI" id="CHEBI:456216"/>
        <dbReference type="EC" id="5.6.2.3"/>
    </reaction>
</comment>
<dbReference type="Pfam" id="PF05970">
    <property type="entry name" value="PIF1"/>
    <property type="match status" value="1"/>
</dbReference>
<dbReference type="EMBL" id="CM000837">
    <property type="protein sequence ID" value="KRH63075.1"/>
    <property type="molecule type" value="Genomic_DNA"/>
</dbReference>
<dbReference type="GO" id="GO:0006281">
    <property type="term" value="P:DNA repair"/>
    <property type="evidence" value="ECO:0007669"/>
    <property type="project" value="UniProtKB-KW"/>
</dbReference>
<dbReference type="GO" id="GO:0005524">
    <property type="term" value="F:ATP binding"/>
    <property type="evidence" value="ECO:0007669"/>
    <property type="project" value="UniProtKB-KW"/>
</dbReference>
<reference evidence="3" key="3">
    <citation type="submission" date="2018-07" db="EMBL/GenBank/DDBJ databases">
        <title>WGS assembly of Glycine max.</title>
        <authorList>
            <person name="Schmutz J."/>
            <person name="Cannon S."/>
            <person name="Schlueter J."/>
            <person name="Ma J."/>
            <person name="Mitros T."/>
            <person name="Nelson W."/>
            <person name="Hyten D."/>
            <person name="Song Q."/>
            <person name="Thelen J."/>
            <person name="Cheng J."/>
            <person name="Xu D."/>
            <person name="Hellsten U."/>
            <person name="May G."/>
            <person name="Yu Y."/>
            <person name="Sakurai T."/>
            <person name="Umezawa T."/>
            <person name="Bhattacharyya M."/>
            <person name="Sandhu D."/>
            <person name="Valliyodan B."/>
            <person name="Lindquist E."/>
            <person name="Peto M."/>
            <person name="Grant D."/>
            <person name="Shu S."/>
            <person name="Goodstein D."/>
            <person name="Barry K."/>
            <person name="Futrell-Griggs M."/>
            <person name="Abernathy B."/>
            <person name="Du J."/>
            <person name="Tian Z."/>
            <person name="Zhu L."/>
            <person name="Gill N."/>
            <person name="Joshi T."/>
            <person name="Libault M."/>
            <person name="Sethuraman A."/>
            <person name="Zhang X."/>
            <person name="Shinozaki K."/>
            <person name="Nguyen H."/>
            <person name="Wing R."/>
            <person name="Cregan P."/>
            <person name="Specht J."/>
            <person name="Grimwood J."/>
            <person name="Rokhsar D."/>
            <person name="Stacey G."/>
            <person name="Shoemaker R."/>
            <person name="Jackson S."/>
        </authorList>
    </citation>
    <scope>NUCLEOTIDE SEQUENCE</scope>
    <source>
        <tissue evidence="3">Callus</tissue>
    </source>
</reference>
<keyword evidence="1" id="KW-0547">Nucleotide-binding</keyword>
<dbReference type="GO" id="GO:0006310">
    <property type="term" value="P:DNA recombination"/>
    <property type="evidence" value="ECO:0007669"/>
    <property type="project" value="UniProtKB-KW"/>
</dbReference>
<name>K7KK54_SOYBN</name>
<dbReference type="Gramene" id="KRH63075">
    <property type="protein sequence ID" value="KRH63075"/>
    <property type="gene ID" value="GLYMA_04G153600"/>
</dbReference>
<organism evidence="4">
    <name type="scientific">Glycine max</name>
    <name type="common">Soybean</name>
    <name type="synonym">Glycine hispida</name>
    <dbReference type="NCBI Taxonomy" id="3847"/>
    <lineage>
        <taxon>Eukaryota</taxon>
        <taxon>Viridiplantae</taxon>
        <taxon>Streptophyta</taxon>
        <taxon>Embryophyta</taxon>
        <taxon>Tracheophyta</taxon>
        <taxon>Spermatophyta</taxon>
        <taxon>Magnoliopsida</taxon>
        <taxon>eudicotyledons</taxon>
        <taxon>Gunneridae</taxon>
        <taxon>Pentapetalae</taxon>
        <taxon>rosids</taxon>
        <taxon>fabids</taxon>
        <taxon>Fabales</taxon>
        <taxon>Fabaceae</taxon>
        <taxon>Papilionoideae</taxon>
        <taxon>50 kb inversion clade</taxon>
        <taxon>NPAAA clade</taxon>
        <taxon>indigoferoid/millettioid clade</taxon>
        <taxon>Phaseoleae</taxon>
        <taxon>Glycine</taxon>
        <taxon>Glycine subgen. Soja</taxon>
    </lineage>
</organism>
<comment type="cofactor">
    <cofactor evidence="1">
        <name>Mg(2+)</name>
        <dbReference type="ChEBI" id="CHEBI:18420"/>
    </cofactor>
</comment>
<comment type="similarity">
    <text evidence="1">Belongs to the helicase family.</text>
</comment>
<dbReference type="HOGENOM" id="CLU_001324_14_0_1"/>
<dbReference type="PANTHER" id="PTHR10492">
    <property type="match status" value="1"/>
</dbReference>
<dbReference type="GO" id="GO:0000723">
    <property type="term" value="P:telomere maintenance"/>
    <property type="evidence" value="ECO:0007669"/>
    <property type="project" value="InterPro"/>
</dbReference>
<dbReference type="SUPFAM" id="SSF52540">
    <property type="entry name" value="P-loop containing nucleoside triphosphate hydrolases"/>
    <property type="match status" value="1"/>
</dbReference>
<dbReference type="EC" id="5.6.2.3" evidence="1"/>
<dbReference type="eggNOG" id="KOG0987">
    <property type="taxonomic scope" value="Eukaryota"/>
</dbReference>
<dbReference type="EnsemblPlants" id="KRH63075">
    <property type="protein sequence ID" value="KRH63075"/>
    <property type="gene ID" value="GLYMA_04G153600"/>
</dbReference>
<keyword evidence="1" id="KW-0378">Hydrolase</keyword>
<proteinExistence type="inferred from homology"/>
<reference evidence="4" key="2">
    <citation type="submission" date="2018-02" db="UniProtKB">
        <authorList>
            <consortium name="EnsemblPlants"/>
        </authorList>
    </citation>
    <scope>IDENTIFICATION</scope>
    <source>
        <strain evidence="4">Williams 82</strain>
    </source>
</reference>
<keyword evidence="1" id="KW-0227">DNA damage</keyword>
<dbReference type="InParanoid" id="K7KK54"/>
<evidence type="ECO:0000313" key="4">
    <source>
        <dbReference type="EnsemblPlants" id="KRH63075"/>
    </source>
</evidence>
<gene>
    <name evidence="3" type="ORF">GLYMA_04G153600</name>
</gene>
<dbReference type="GO" id="GO:0016787">
    <property type="term" value="F:hydrolase activity"/>
    <property type="evidence" value="ECO:0007669"/>
    <property type="project" value="UniProtKB-KW"/>
</dbReference>
<sequence>MRILLTMQWGCVDYDNIKTVNGKVYASFQDASIEIGSGNQLKRLFVTMLFMNAMVKPDVVWTAHLEIVSRWNCLPKEKTTKYSNDLKELCLIEIEKLPNSNGRSLKDYTSLPCPDSSNLISITKKIVLNIASSGIASLLLPSGRTTHSTFSIPLLMTEESTRNIAQVNEIKNFVDWILQIGNNGMDSYDKGEGGIEIPTDILALDIDKPFLSLVDFLYSNILENLNIPNFFEERAILAPALETVDEVNEFMFLDTSFHFDEDYEIQGDWFTPKFLNEIKCLGIPNGLCNVLTGKNYGDTIFISRIDLVPSDPSFSFKFQLQQFPLSLCFAMTTNQSQGQSLSKVGLYLPRPAFTHGQLYVVVSRVKSKEDLKMLILDEERKVCTSTKNVVYKEVFVNLSNYI</sequence>
<accession>K7KK54</accession>
<keyword evidence="5" id="KW-1185">Reference proteome</keyword>
<keyword evidence="1" id="KW-0234">DNA repair</keyword>
<protein>
    <recommendedName>
        <fullName evidence="1">ATP-dependent DNA helicase</fullName>
        <ecNumber evidence="1">5.6.2.3</ecNumber>
    </recommendedName>
</protein>
<dbReference type="AlphaFoldDB" id="K7KK54"/>
<feature type="domain" description="DNA helicase Pif1-like DEAD-box helicase" evidence="2">
    <location>
        <begin position="120"/>
        <end position="167"/>
    </location>
</feature>
<dbReference type="STRING" id="3847.K7KK54"/>
<dbReference type="InterPro" id="IPR010285">
    <property type="entry name" value="DNA_helicase_pif1-like_DEAD"/>
</dbReference>
<evidence type="ECO:0000313" key="3">
    <source>
        <dbReference type="EMBL" id="KRH63075.1"/>
    </source>
</evidence>
<evidence type="ECO:0000256" key="1">
    <source>
        <dbReference type="RuleBase" id="RU363044"/>
    </source>
</evidence>